<sequence>MIRYNWSKEISESFGSIMRPVAEIHIKDKNKIWRAVTMYVDSGADVSIIKRSFGELFGHKIKKGKKIRLKGIGSEIAAYIHKMDLLIGKHEIPLDVAIADTDNIPNLLGRKTLFDLFEIRFKNLKKQTHFSKTA</sequence>
<dbReference type="InterPro" id="IPR001995">
    <property type="entry name" value="Peptidase_A2_cat"/>
</dbReference>
<reference evidence="3 4" key="1">
    <citation type="journal article" date="2016" name="Nat. Commun.">
        <title>Thousands of microbial genomes shed light on interconnected biogeochemical processes in an aquifer system.</title>
        <authorList>
            <person name="Anantharaman K."/>
            <person name="Brown C.T."/>
            <person name="Hug L.A."/>
            <person name="Sharon I."/>
            <person name="Castelle C.J."/>
            <person name="Probst A.J."/>
            <person name="Thomas B.C."/>
            <person name="Singh A."/>
            <person name="Wilkins M.J."/>
            <person name="Karaoz U."/>
            <person name="Brodie E.L."/>
            <person name="Williams K.H."/>
            <person name="Hubbard S.S."/>
            <person name="Banfield J.F."/>
        </authorList>
    </citation>
    <scope>NUCLEOTIDE SEQUENCE [LARGE SCALE GENOMIC DNA]</scope>
</reference>
<evidence type="ECO:0000313" key="3">
    <source>
        <dbReference type="EMBL" id="OGC18954.1"/>
    </source>
</evidence>
<proteinExistence type="predicted"/>
<dbReference type="SUPFAM" id="SSF50630">
    <property type="entry name" value="Acid proteases"/>
    <property type="match status" value="1"/>
</dbReference>
<dbReference type="GO" id="GO:0006508">
    <property type="term" value="P:proteolysis"/>
    <property type="evidence" value="ECO:0007669"/>
    <property type="project" value="InterPro"/>
</dbReference>
<organism evidence="3 4">
    <name type="scientific">candidate division WOR-1 bacterium RIFOXYB2_FULL_37_13</name>
    <dbReference type="NCBI Taxonomy" id="1802579"/>
    <lineage>
        <taxon>Bacteria</taxon>
        <taxon>Bacillati</taxon>
        <taxon>Saganbacteria</taxon>
    </lineage>
</organism>
<protein>
    <recommendedName>
        <fullName evidence="2">Peptidase A2 domain-containing protein</fullName>
    </recommendedName>
</protein>
<dbReference type="GO" id="GO:0004190">
    <property type="term" value="F:aspartic-type endopeptidase activity"/>
    <property type="evidence" value="ECO:0007669"/>
    <property type="project" value="InterPro"/>
</dbReference>
<evidence type="ECO:0000256" key="1">
    <source>
        <dbReference type="ARBA" id="ARBA00022801"/>
    </source>
</evidence>
<dbReference type="AlphaFoldDB" id="A0A1F4SEV8"/>
<evidence type="ECO:0000313" key="4">
    <source>
        <dbReference type="Proteomes" id="UP000178417"/>
    </source>
</evidence>
<dbReference type="Gene3D" id="2.40.70.10">
    <property type="entry name" value="Acid Proteases"/>
    <property type="match status" value="1"/>
</dbReference>
<gene>
    <name evidence="3" type="ORF">A2310_05950</name>
</gene>
<accession>A0A1F4SEV8</accession>
<dbReference type="PROSITE" id="PS50175">
    <property type="entry name" value="ASP_PROT_RETROV"/>
    <property type="match status" value="1"/>
</dbReference>
<dbReference type="Proteomes" id="UP000178417">
    <property type="component" value="Unassembled WGS sequence"/>
</dbReference>
<dbReference type="STRING" id="1802579.A2310_05950"/>
<feature type="domain" description="Peptidase A2" evidence="2">
    <location>
        <begin position="36"/>
        <end position="112"/>
    </location>
</feature>
<dbReference type="Pfam" id="PF13650">
    <property type="entry name" value="Asp_protease_2"/>
    <property type="match status" value="1"/>
</dbReference>
<comment type="caution">
    <text evidence="3">The sequence shown here is derived from an EMBL/GenBank/DDBJ whole genome shotgun (WGS) entry which is preliminary data.</text>
</comment>
<name>A0A1F4SEV8_UNCSA</name>
<dbReference type="EMBL" id="MEUB01000064">
    <property type="protein sequence ID" value="OGC18954.1"/>
    <property type="molecule type" value="Genomic_DNA"/>
</dbReference>
<keyword evidence="1" id="KW-0378">Hydrolase</keyword>
<evidence type="ECO:0000259" key="2">
    <source>
        <dbReference type="PROSITE" id="PS50175"/>
    </source>
</evidence>
<dbReference type="InterPro" id="IPR021109">
    <property type="entry name" value="Peptidase_aspartic_dom_sf"/>
</dbReference>